<evidence type="ECO:0000313" key="1">
    <source>
        <dbReference type="EMBL" id="JAA79858.1"/>
    </source>
</evidence>
<proteinExistence type="predicted"/>
<reference evidence="1" key="2">
    <citation type="submission" date="2013-05" db="EMBL/GenBank/DDBJ databases">
        <authorList>
            <person name="Carter J.-M."/>
            <person name="Baker S.C."/>
            <person name="Pink R."/>
            <person name="Carter D.R.F."/>
            <person name="Collins A."/>
            <person name="Tomlin J."/>
            <person name="Gibbs M."/>
            <person name="Breuker C.J."/>
        </authorList>
    </citation>
    <scope>NUCLEOTIDE SEQUENCE</scope>
    <source>
        <tissue evidence="1">Ovary</tissue>
    </source>
</reference>
<name>S4NW61_9NEOP</name>
<dbReference type="EMBL" id="GAIX01012702">
    <property type="protein sequence ID" value="JAA79858.1"/>
    <property type="molecule type" value="Transcribed_RNA"/>
</dbReference>
<sequence length="75" mass="8670">MTCHFNAITLVEYVRRSFSLTQLGTAKLPFSPSNIPKNLLIVLKVIFLRCLRISVTRKIPSKENILPIYIFKHLI</sequence>
<reference evidence="1" key="1">
    <citation type="journal article" date="2013" name="BMC Genomics">
        <title>Unscrambling butterfly oogenesis.</title>
        <authorList>
            <person name="Carter J.M."/>
            <person name="Baker S.C."/>
            <person name="Pink R."/>
            <person name="Carter D.R."/>
            <person name="Collins A."/>
            <person name="Tomlin J."/>
            <person name="Gibbs M."/>
            <person name="Breuker C.J."/>
        </authorList>
    </citation>
    <scope>NUCLEOTIDE SEQUENCE</scope>
    <source>
        <tissue evidence="1">Ovary</tissue>
    </source>
</reference>
<organism evidence="1">
    <name type="scientific">Pararge aegeria</name>
    <name type="common">speckled wood butterfly</name>
    <dbReference type="NCBI Taxonomy" id="116150"/>
    <lineage>
        <taxon>Eukaryota</taxon>
        <taxon>Metazoa</taxon>
        <taxon>Ecdysozoa</taxon>
        <taxon>Arthropoda</taxon>
        <taxon>Hexapoda</taxon>
        <taxon>Insecta</taxon>
        <taxon>Pterygota</taxon>
        <taxon>Neoptera</taxon>
        <taxon>Endopterygota</taxon>
        <taxon>Lepidoptera</taxon>
        <taxon>Glossata</taxon>
        <taxon>Ditrysia</taxon>
        <taxon>Papilionoidea</taxon>
        <taxon>Nymphalidae</taxon>
        <taxon>Satyrinae</taxon>
        <taxon>Satyrini</taxon>
        <taxon>Parargina</taxon>
        <taxon>Pararge</taxon>
    </lineage>
</organism>
<protein>
    <submittedName>
        <fullName evidence="1">Uncharacterized protein</fullName>
    </submittedName>
</protein>
<accession>S4NW61</accession>
<dbReference type="AlphaFoldDB" id="S4NW61"/>